<evidence type="ECO:0000259" key="1">
    <source>
        <dbReference type="PROSITE" id="PS50995"/>
    </source>
</evidence>
<dbReference type="PROSITE" id="PS50995">
    <property type="entry name" value="HTH_MARR_2"/>
    <property type="match status" value="1"/>
</dbReference>
<dbReference type="SUPFAM" id="SSF46785">
    <property type="entry name" value="Winged helix' DNA-binding domain"/>
    <property type="match status" value="1"/>
</dbReference>
<dbReference type="GO" id="GO:0006950">
    <property type="term" value="P:response to stress"/>
    <property type="evidence" value="ECO:0007669"/>
    <property type="project" value="TreeGrafter"/>
</dbReference>
<gene>
    <name evidence="2" type="ORF">LO55_3930</name>
</gene>
<dbReference type="AlphaFoldDB" id="A0A1S2N8P4"/>
<dbReference type="Gene3D" id="1.10.10.10">
    <property type="entry name" value="Winged helix-like DNA-binding domain superfamily/Winged helix DNA-binding domain"/>
    <property type="match status" value="1"/>
</dbReference>
<dbReference type="RefSeq" id="WP_071362736.1">
    <property type="nucleotide sequence ID" value="NZ_JRYB01000001.1"/>
</dbReference>
<dbReference type="Proteomes" id="UP000180246">
    <property type="component" value="Unassembled WGS sequence"/>
</dbReference>
<dbReference type="GO" id="GO:0003700">
    <property type="term" value="F:DNA-binding transcription factor activity"/>
    <property type="evidence" value="ECO:0007669"/>
    <property type="project" value="InterPro"/>
</dbReference>
<accession>A0A1S2N8P4</accession>
<feature type="domain" description="HTH marR-type" evidence="1">
    <location>
        <begin position="18"/>
        <end position="154"/>
    </location>
</feature>
<protein>
    <submittedName>
        <fullName evidence="2">Winged helix DNA-binding domain protein</fullName>
    </submittedName>
</protein>
<reference evidence="2 3" key="1">
    <citation type="submission" date="2014-10" db="EMBL/GenBank/DDBJ databases">
        <authorList>
            <person name="Seo M.-J."/>
            <person name="Seok Y.J."/>
            <person name="Cha I.-T."/>
        </authorList>
    </citation>
    <scope>NUCLEOTIDE SEQUENCE [LARGE SCALE GENOMIC DNA]</scope>
    <source>
        <strain evidence="2 3">NEU</strain>
    </source>
</reference>
<dbReference type="InterPro" id="IPR039422">
    <property type="entry name" value="MarR/SlyA-like"/>
</dbReference>
<evidence type="ECO:0000313" key="3">
    <source>
        <dbReference type="Proteomes" id="UP000180246"/>
    </source>
</evidence>
<dbReference type="EMBL" id="JRYB01000001">
    <property type="protein sequence ID" value="OIJ41190.1"/>
    <property type="molecule type" value="Genomic_DNA"/>
</dbReference>
<name>A0A1S2N8P4_9BURK</name>
<organism evidence="2 3">
    <name type="scientific">Massilia timonae</name>
    <dbReference type="NCBI Taxonomy" id="47229"/>
    <lineage>
        <taxon>Bacteria</taxon>
        <taxon>Pseudomonadati</taxon>
        <taxon>Pseudomonadota</taxon>
        <taxon>Betaproteobacteria</taxon>
        <taxon>Burkholderiales</taxon>
        <taxon>Oxalobacteraceae</taxon>
        <taxon>Telluria group</taxon>
        <taxon>Massilia</taxon>
    </lineage>
</organism>
<dbReference type="InterPro" id="IPR000835">
    <property type="entry name" value="HTH_MarR-typ"/>
</dbReference>
<sequence length="166" mass="17676">MPHEPNPESLPAPSDAPPQRVLRQFRIVFNAVKTHFRQLERDAGLGGAQVWALSVIESQPGIGATSLGRAMDIHQSTASNLVRGLVERGYVAAAREGADRRNVALRILPAGQEVLRRVPGPAAGVLPSALATLDEATLLRLEQDLATLIARLDADEAAGKIPLSQS</sequence>
<comment type="caution">
    <text evidence="2">The sequence shown here is derived from an EMBL/GenBank/DDBJ whole genome shotgun (WGS) entry which is preliminary data.</text>
</comment>
<dbReference type="PANTHER" id="PTHR33164">
    <property type="entry name" value="TRANSCRIPTIONAL REGULATOR, MARR FAMILY"/>
    <property type="match status" value="1"/>
</dbReference>
<dbReference type="PANTHER" id="PTHR33164:SF43">
    <property type="entry name" value="HTH-TYPE TRANSCRIPTIONAL REPRESSOR YETL"/>
    <property type="match status" value="1"/>
</dbReference>
<evidence type="ECO:0000313" key="2">
    <source>
        <dbReference type="EMBL" id="OIJ41190.1"/>
    </source>
</evidence>
<dbReference type="SMART" id="SM00347">
    <property type="entry name" value="HTH_MARR"/>
    <property type="match status" value="1"/>
</dbReference>
<keyword evidence="2" id="KW-0238">DNA-binding</keyword>
<proteinExistence type="predicted"/>
<dbReference type="GO" id="GO:0003677">
    <property type="term" value="F:DNA binding"/>
    <property type="evidence" value="ECO:0007669"/>
    <property type="project" value="UniProtKB-KW"/>
</dbReference>
<dbReference type="InterPro" id="IPR036390">
    <property type="entry name" value="WH_DNA-bd_sf"/>
</dbReference>
<dbReference type="InterPro" id="IPR036388">
    <property type="entry name" value="WH-like_DNA-bd_sf"/>
</dbReference>
<dbReference type="Pfam" id="PF12802">
    <property type="entry name" value="MarR_2"/>
    <property type="match status" value="1"/>
</dbReference>